<reference evidence="1" key="1">
    <citation type="submission" date="2021-06" db="EMBL/GenBank/DDBJ databases">
        <title>Parelaphostrongylus tenuis whole genome reference sequence.</title>
        <authorList>
            <person name="Garwood T.J."/>
            <person name="Larsen P.A."/>
            <person name="Fountain-Jones N.M."/>
            <person name="Garbe J.R."/>
            <person name="Macchietto M.G."/>
            <person name="Kania S.A."/>
            <person name="Gerhold R.W."/>
            <person name="Richards J.E."/>
            <person name="Wolf T.M."/>
        </authorList>
    </citation>
    <scope>NUCLEOTIDE SEQUENCE</scope>
    <source>
        <strain evidence="1">MNPRO001-30</strain>
        <tissue evidence="1">Meninges</tissue>
    </source>
</reference>
<name>A0AAD5R2A7_PARTN</name>
<evidence type="ECO:0000313" key="1">
    <source>
        <dbReference type="EMBL" id="KAJ1368206.1"/>
    </source>
</evidence>
<comment type="caution">
    <text evidence="1">The sequence shown here is derived from an EMBL/GenBank/DDBJ whole genome shotgun (WGS) entry which is preliminary data.</text>
</comment>
<accession>A0AAD5R2A7</accession>
<protein>
    <submittedName>
        <fullName evidence="1">Uncharacterized protein</fullName>
    </submittedName>
</protein>
<organism evidence="1 2">
    <name type="scientific">Parelaphostrongylus tenuis</name>
    <name type="common">Meningeal worm</name>
    <dbReference type="NCBI Taxonomy" id="148309"/>
    <lineage>
        <taxon>Eukaryota</taxon>
        <taxon>Metazoa</taxon>
        <taxon>Ecdysozoa</taxon>
        <taxon>Nematoda</taxon>
        <taxon>Chromadorea</taxon>
        <taxon>Rhabditida</taxon>
        <taxon>Rhabditina</taxon>
        <taxon>Rhabditomorpha</taxon>
        <taxon>Strongyloidea</taxon>
        <taxon>Metastrongylidae</taxon>
        <taxon>Parelaphostrongylus</taxon>
    </lineage>
</organism>
<keyword evidence="2" id="KW-1185">Reference proteome</keyword>
<dbReference type="Proteomes" id="UP001196413">
    <property type="component" value="Unassembled WGS sequence"/>
</dbReference>
<proteinExistence type="predicted"/>
<gene>
    <name evidence="1" type="ORF">KIN20_029286</name>
</gene>
<dbReference type="EMBL" id="JAHQIW010006112">
    <property type="protein sequence ID" value="KAJ1368206.1"/>
    <property type="molecule type" value="Genomic_DNA"/>
</dbReference>
<dbReference type="AlphaFoldDB" id="A0AAD5R2A7"/>
<evidence type="ECO:0000313" key="2">
    <source>
        <dbReference type="Proteomes" id="UP001196413"/>
    </source>
</evidence>
<sequence length="126" mass="14073">MVWYSASRFSRWTRQNVGALKQLVKVRNIHVKTIVPLITSVTQMQNVTAHVLGEPNKLPQCIIFGNTVTALCTAVPYAPPPDMYHKCVVMANWSREMWQNVVNKAVRMLASGPFGSHFFSALAIAS</sequence>